<dbReference type="Pfam" id="PF10294">
    <property type="entry name" value="Methyltransf_16"/>
    <property type="match status" value="1"/>
</dbReference>
<dbReference type="InterPro" id="IPR019410">
    <property type="entry name" value="Methyltransf_16"/>
</dbReference>
<evidence type="ECO:0000313" key="2">
    <source>
        <dbReference type="Proteomes" id="UP000054988"/>
    </source>
</evidence>
<dbReference type="Gene3D" id="3.40.50.150">
    <property type="entry name" value="Vaccinia Virus protein VP39"/>
    <property type="match status" value="1"/>
</dbReference>
<dbReference type="InterPro" id="IPR029063">
    <property type="entry name" value="SAM-dependent_MTases_sf"/>
</dbReference>
<dbReference type="PANTHER" id="PTHR14614">
    <property type="entry name" value="HEPATOCELLULAR CARCINOMA-ASSOCIATED ANTIGEN"/>
    <property type="match status" value="1"/>
</dbReference>
<protein>
    <submittedName>
        <fullName evidence="1">Uncharacterized protein</fullName>
    </submittedName>
</protein>
<evidence type="ECO:0000313" key="1">
    <source>
        <dbReference type="EMBL" id="KTB39903.1"/>
    </source>
</evidence>
<dbReference type="SUPFAM" id="SSF53335">
    <property type="entry name" value="S-adenosyl-L-methionine-dependent methyltransferases"/>
    <property type="match status" value="1"/>
</dbReference>
<organism evidence="1 2">
    <name type="scientific">Moniliophthora roreri</name>
    <name type="common">Frosty pod rot fungus</name>
    <name type="synonym">Monilia roreri</name>
    <dbReference type="NCBI Taxonomy" id="221103"/>
    <lineage>
        <taxon>Eukaryota</taxon>
        <taxon>Fungi</taxon>
        <taxon>Dikarya</taxon>
        <taxon>Basidiomycota</taxon>
        <taxon>Agaricomycotina</taxon>
        <taxon>Agaricomycetes</taxon>
        <taxon>Agaricomycetidae</taxon>
        <taxon>Agaricales</taxon>
        <taxon>Marasmiineae</taxon>
        <taxon>Marasmiaceae</taxon>
        <taxon>Moniliophthora</taxon>
    </lineage>
</organism>
<dbReference type="Proteomes" id="UP000054988">
    <property type="component" value="Unassembled WGS sequence"/>
</dbReference>
<name>A0A0W0FU64_MONRR</name>
<proteinExistence type="predicted"/>
<dbReference type="EMBL" id="LATX01001627">
    <property type="protein sequence ID" value="KTB39903.1"/>
    <property type="molecule type" value="Genomic_DNA"/>
</dbReference>
<comment type="caution">
    <text evidence="1">The sequence shown here is derived from an EMBL/GenBank/DDBJ whole genome shotgun (WGS) entry which is preliminary data.</text>
</comment>
<accession>A0A0W0FU64</accession>
<gene>
    <name evidence="1" type="ORF">WG66_7604</name>
</gene>
<sequence>MASPATLTKHLSLLDYHFSSTVSFQLAQLDNGISNGTALWLGAQCLSAYLAHFVKPGSTVIELGSGIGLTSLALASLGWKQVIATDTCTVINAVLTRNVANNPNILIRELDWTVDPVNWLWDHPHVIASSSSSGSSSTPPPHFDLILTADTVYEPSLVSPLLRTIHSLSSSSHPSPPVLLCLERRDPLLIDRALAEARDRWSFVVDRIPNKKLLKAMNKTGLKWDKSDWEGVEIYKLTLHRT</sequence>
<dbReference type="GO" id="GO:0005634">
    <property type="term" value="C:nucleus"/>
    <property type="evidence" value="ECO:0007669"/>
    <property type="project" value="TreeGrafter"/>
</dbReference>
<dbReference type="PANTHER" id="PTHR14614:SF162">
    <property type="entry name" value="EXPRESSED PROTEIN"/>
    <property type="match status" value="1"/>
</dbReference>
<dbReference type="AlphaFoldDB" id="A0A0W0FU64"/>
<dbReference type="GO" id="GO:0005737">
    <property type="term" value="C:cytoplasm"/>
    <property type="evidence" value="ECO:0007669"/>
    <property type="project" value="TreeGrafter"/>
</dbReference>
<reference evidence="1 2" key="1">
    <citation type="submission" date="2015-12" db="EMBL/GenBank/DDBJ databases">
        <title>Draft genome sequence of Moniliophthora roreri, the causal agent of frosty pod rot of cacao.</title>
        <authorList>
            <person name="Aime M.C."/>
            <person name="Diaz-Valderrama J.R."/>
            <person name="Kijpornyongpan T."/>
            <person name="Phillips-Mora W."/>
        </authorList>
    </citation>
    <scope>NUCLEOTIDE SEQUENCE [LARGE SCALE GENOMIC DNA]</scope>
    <source>
        <strain evidence="1 2">MCA 2952</strain>
    </source>
</reference>
<dbReference type="eggNOG" id="ENOG502S5E4">
    <property type="taxonomic scope" value="Eukaryota"/>
</dbReference>
<dbReference type="GO" id="GO:0008757">
    <property type="term" value="F:S-adenosylmethionine-dependent methyltransferase activity"/>
    <property type="evidence" value="ECO:0007669"/>
    <property type="project" value="UniProtKB-ARBA"/>
</dbReference>